<gene>
    <name evidence="1" type="ORF">K437DRAFT_254965</name>
</gene>
<dbReference type="Proteomes" id="UP000027361">
    <property type="component" value="Unassembled WGS sequence"/>
</dbReference>
<accession>A0A066WIE9</accession>
<evidence type="ECO:0000313" key="2">
    <source>
        <dbReference type="Proteomes" id="UP000027361"/>
    </source>
</evidence>
<protein>
    <submittedName>
        <fullName evidence="1">Uncharacterized protein</fullName>
    </submittedName>
</protein>
<reference evidence="1 2" key="1">
    <citation type="submission" date="2014-05" db="EMBL/GenBank/DDBJ databases">
        <title>Draft genome sequence of a rare smut relative, Tilletiaria anomala UBC 951.</title>
        <authorList>
            <consortium name="DOE Joint Genome Institute"/>
            <person name="Toome M."/>
            <person name="Kuo A."/>
            <person name="Henrissat B."/>
            <person name="Lipzen A."/>
            <person name="Tritt A."/>
            <person name="Yoshinaga Y."/>
            <person name="Zane M."/>
            <person name="Barry K."/>
            <person name="Grigoriev I.V."/>
            <person name="Spatafora J.W."/>
            <person name="Aimea M.C."/>
        </authorList>
    </citation>
    <scope>NUCLEOTIDE SEQUENCE [LARGE SCALE GENOMIC DNA]</scope>
    <source>
        <strain evidence="1 2">UBC 951</strain>
    </source>
</reference>
<keyword evidence="2" id="KW-1185">Reference proteome</keyword>
<dbReference type="OrthoDB" id="1879366at2759"/>
<organism evidence="1 2">
    <name type="scientific">Tilletiaria anomala (strain ATCC 24038 / CBS 436.72 / UBC 951)</name>
    <dbReference type="NCBI Taxonomy" id="1037660"/>
    <lineage>
        <taxon>Eukaryota</taxon>
        <taxon>Fungi</taxon>
        <taxon>Dikarya</taxon>
        <taxon>Basidiomycota</taxon>
        <taxon>Ustilaginomycotina</taxon>
        <taxon>Exobasidiomycetes</taxon>
        <taxon>Georgefischeriales</taxon>
        <taxon>Tilletiariaceae</taxon>
        <taxon>Tilletiaria</taxon>
    </lineage>
</organism>
<comment type="caution">
    <text evidence="1">The sequence shown here is derived from an EMBL/GenBank/DDBJ whole genome shotgun (WGS) entry which is preliminary data.</text>
</comment>
<dbReference type="InParanoid" id="A0A066WIE9"/>
<evidence type="ECO:0000313" key="1">
    <source>
        <dbReference type="EMBL" id="KDN50799.1"/>
    </source>
</evidence>
<dbReference type="GeneID" id="25264029"/>
<proteinExistence type="predicted"/>
<dbReference type="EMBL" id="JMSN01000018">
    <property type="protein sequence ID" value="KDN50799.1"/>
    <property type="molecule type" value="Genomic_DNA"/>
</dbReference>
<name>A0A066WIE9_TILAU</name>
<sequence>MFVGQPLDPIPIPRFLLIFRDVNIKGSLLSNTLDFPDVCELVVEKDIEDYHAGSHAGKLVALVSW</sequence>
<dbReference type="HOGENOM" id="CLU_2851313_0_0_1"/>
<dbReference type="RefSeq" id="XP_013244551.1">
    <property type="nucleotide sequence ID" value="XM_013389097.1"/>
</dbReference>
<dbReference type="AlphaFoldDB" id="A0A066WIE9"/>